<dbReference type="AlphaFoldDB" id="A0A0R1XGQ4"/>
<name>A0A0R1XGQ4_9LACO</name>
<evidence type="ECO:0000313" key="1">
    <source>
        <dbReference type="EMBL" id="KRM29186.1"/>
    </source>
</evidence>
<dbReference type="OrthoDB" id="2242464at2"/>
<dbReference type="eggNOG" id="ENOG5032JG0">
    <property type="taxonomic scope" value="Bacteria"/>
</dbReference>
<organism evidence="1 2">
    <name type="scientific">Schleiferilactobacillus harbinensis DSM 16991</name>
    <dbReference type="NCBI Taxonomy" id="1122147"/>
    <lineage>
        <taxon>Bacteria</taxon>
        <taxon>Bacillati</taxon>
        <taxon>Bacillota</taxon>
        <taxon>Bacilli</taxon>
        <taxon>Lactobacillales</taxon>
        <taxon>Lactobacillaceae</taxon>
        <taxon>Schleiferilactobacillus</taxon>
    </lineage>
</organism>
<gene>
    <name evidence="1" type="ORF">FC91_GL001009</name>
</gene>
<proteinExistence type="predicted"/>
<reference evidence="1 2" key="1">
    <citation type="journal article" date="2015" name="Genome Announc.">
        <title>Expanding the biotechnology potential of lactobacilli through comparative genomics of 213 strains and associated genera.</title>
        <authorList>
            <person name="Sun Z."/>
            <person name="Harris H.M."/>
            <person name="McCann A."/>
            <person name="Guo C."/>
            <person name="Argimon S."/>
            <person name="Zhang W."/>
            <person name="Yang X."/>
            <person name="Jeffery I.B."/>
            <person name="Cooney J.C."/>
            <person name="Kagawa T.F."/>
            <person name="Liu W."/>
            <person name="Song Y."/>
            <person name="Salvetti E."/>
            <person name="Wrobel A."/>
            <person name="Rasinkangas P."/>
            <person name="Parkhill J."/>
            <person name="Rea M.C."/>
            <person name="O'Sullivan O."/>
            <person name="Ritari J."/>
            <person name="Douillard F.P."/>
            <person name="Paul Ross R."/>
            <person name="Yang R."/>
            <person name="Briner A.E."/>
            <person name="Felis G.E."/>
            <person name="de Vos W.M."/>
            <person name="Barrangou R."/>
            <person name="Klaenhammer T.R."/>
            <person name="Caufield P.W."/>
            <person name="Cui Y."/>
            <person name="Zhang H."/>
            <person name="O'Toole P.W."/>
        </authorList>
    </citation>
    <scope>NUCLEOTIDE SEQUENCE [LARGE SCALE GENOMIC DNA]</scope>
    <source>
        <strain evidence="1 2">DSM 16991</strain>
    </source>
</reference>
<dbReference type="Proteomes" id="UP000050949">
    <property type="component" value="Unassembled WGS sequence"/>
</dbReference>
<protein>
    <recommendedName>
        <fullName evidence="3">HK97 gp10 family phage protein</fullName>
    </recommendedName>
</protein>
<sequence>MVLHDTRITGMDETLAKMRAKFSPGRLSRYENAALNKAAEYVEEELKKSVGTYSYVNSRTGATGETKIEVAAGKARMRGSVRSVNIGWKGGAMERWRLVHLNEFGYTRWHKTYSPKGMGKIQATYDAIKQPAMNIQREELKKLL</sequence>
<comment type="caution">
    <text evidence="1">The sequence shown here is derived from an EMBL/GenBank/DDBJ whole genome shotgun (WGS) entry which is preliminary data.</text>
</comment>
<dbReference type="RefSeq" id="WP_027828719.1">
    <property type="nucleotide sequence ID" value="NZ_AUEH01000027.1"/>
</dbReference>
<evidence type="ECO:0000313" key="2">
    <source>
        <dbReference type="Proteomes" id="UP000050949"/>
    </source>
</evidence>
<evidence type="ECO:0008006" key="3">
    <source>
        <dbReference type="Google" id="ProtNLM"/>
    </source>
</evidence>
<dbReference type="PATRIC" id="fig|1122147.4.peg.1044"/>
<dbReference type="EMBL" id="AZFW01000017">
    <property type="protein sequence ID" value="KRM29186.1"/>
    <property type="molecule type" value="Genomic_DNA"/>
</dbReference>
<accession>A0A0R1XGQ4</accession>